<keyword evidence="3" id="KW-1185">Reference proteome</keyword>
<dbReference type="SUPFAM" id="SSF56219">
    <property type="entry name" value="DNase I-like"/>
    <property type="match status" value="1"/>
</dbReference>
<dbReference type="OrthoDB" id="409898at2759"/>
<evidence type="ECO:0000313" key="3">
    <source>
        <dbReference type="Proteomes" id="UP000024635"/>
    </source>
</evidence>
<name>A0A016UYC4_9BILA</name>
<comment type="caution">
    <text evidence="2">The sequence shown here is derived from an EMBL/GenBank/DDBJ whole genome shotgun (WGS) entry which is preliminary data.</text>
</comment>
<reference evidence="3" key="1">
    <citation type="journal article" date="2015" name="Nat. Genet.">
        <title>The genome and transcriptome of the zoonotic hookworm Ancylostoma ceylanicum identify infection-specific gene families.</title>
        <authorList>
            <person name="Schwarz E.M."/>
            <person name="Hu Y."/>
            <person name="Antoshechkin I."/>
            <person name="Miller M.M."/>
            <person name="Sternberg P.W."/>
            <person name="Aroian R.V."/>
        </authorList>
    </citation>
    <scope>NUCLEOTIDE SEQUENCE</scope>
    <source>
        <strain evidence="3">HY135</strain>
    </source>
</reference>
<dbReference type="EMBL" id="JARK01001358">
    <property type="protein sequence ID" value="EYC20165.1"/>
    <property type="molecule type" value="Genomic_DNA"/>
</dbReference>
<evidence type="ECO:0000313" key="2">
    <source>
        <dbReference type="EMBL" id="EYC20165.1"/>
    </source>
</evidence>
<dbReference type="Proteomes" id="UP000024635">
    <property type="component" value="Unassembled WGS sequence"/>
</dbReference>
<evidence type="ECO:0000256" key="1">
    <source>
        <dbReference type="SAM" id="MobiDB-lite"/>
    </source>
</evidence>
<dbReference type="AlphaFoldDB" id="A0A016UYC4"/>
<accession>A0A016UYC4</accession>
<dbReference type="Gene3D" id="3.60.10.10">
    <property type="entry name" value="Endonuclease/exonuclease/phosphatase"/>
    <property type="match status" value="1"/>
</dbReference>
<feature type="region of interest" description="Disordered" evidence="1">
    <location>
        <begin position="81"/>
        <end position="101"/>
    </location>
</feature>
<dbReference type="PANTHER" id="PTHR23227:SF67">
    <property type="entry name" value="CRANIOFACIAL DEVELOPMENT PROTEIN 2-LIKE"/>
    <property type="match status" value="1"/>
</dbReference>
<evidence type="ECO:0008006" key="4">
    <source>
        <dbReference type="Google" id="ProtNLM"/>
    </source>
</evidence>
<proteinExistence type="predicted"/>
<gene>
    <name evidence="2" type="primary">Acey_s0022.g483</name>
    <name evidence="2" type="ORF">Y032_0022g483</name>
</gene>
<dbReference type="InterPro" id="IPR036691">
    <property type="entry name" value="Endo/exonu/phosph_ase_sf"/>
</dbReference>
<sequence length="101" mass="11327">MIVSERSREAINEVQRYDYRLMKIMIASSSVNIHFFSLYAPQSGLSDNVKDAFWTLLDEQTTAVPSEDFVIVAGDLNDHDGREKNGNCAHGGFDVGERNTN</sequence>
<organism evidence="2 3">
    <name type="scientific">Ancylostoma ceylanicum</name>
    <dbReference type="NCBI Taxonomy" id="53326"/>
    <lineage>
        <taxon>Eukaryota</taxon>
        <taxon>Metazoa</taxon>
        <taxon>Ecdysozoa</taxon>
        <taxon>Nematoda</taxon>
        <taxon>Chromadorea</taxon>
        <taxon>Rhabditida</taxon>
        <taxon>Rhabditina</taxon>
        <taxon>Rhabditomorpha</taxon>
        <taxon>Strongyloidea</taxon>
        <taxon>Ancylostomatidae</taxon>
        <taxon>Ancylostomatinae</taxon>
        <taxon>Ancylostoma</taxon>
    </lineage>
</organism>
<dbReference type="STRING" id="53326.A0A016UYC4"/>
<dbReference type="InterPro" id="IPR027124">
    <property type="entry name" value="Swc5/CFDP1/2"/>
</dbReference>
<protein>
    <recommendedName>
        <fullName evidence="4">Endonuclease/exonuclease/phosphatase domain-containing protein</fullName>
    </recommendedName>
</protein>
<dbReference type="PANTHER" id="PTHR23227">
    <property type="entry name" value="BUCENTAUR RELATED"/>
    <property type="match status" value="1"/>
</dbReference>